<dbReference type="GO" id="GO:0005886">
    <property type="term" value="C:plasma membrane"/>
    <property type="evidence" value="ECO:0007669"/>
    <property type="project" value="UniProtKB-SubCell"/>
</dbReference>
<evidence type="ECO:0000313" key="12">
    <source>
        <dbReference type="Proteomes" id="UP000234950"/>
    </source>
</evidence>
<dbReference type="Pfam" id="PF00691">
    <property type="entry name" value="OmpA"/>
    <property type="match status" value="1"/>
</dbReference>
<name>A0A2N5H7D8_9BACI</name>
<evidence type="ECO:0000256" key="9">
    <source>
        <dbReference type="SAM" id="Phobius"/>
    </source>
</evidence>
<evidence type="ECO:0000256" key="6">
    <source>
        <dbReference type="ARBA" id="ARBA00023136"/>
    </source>
</evidence>
<evidence type="ECO:0000256" key="8">
    <source>
        <dbReference type="SAM" id="Coils"/>
    </source>
</evidence>
<dbReference type="Pfam" id="PF13677">
    <property type="entry name" value="MotB_plug"/>
    <property type="match status" value="1"/>
</dbReference>
<evidence type="ECO:0000256" key="5">
    <source>
        <dbReference type="ARBA" id="ARBA00022989"/>
    </source>
</evidence>
<evidence type="ECO:0000256" key="1">
    <source>
        <dbReference type="ARBA" id="ARBA00004162"/>
    </source>
</evidence>
<dbReference type="SUPFAM" id="SSF103088">
    <property type="entry name" value="OmpA-like"/>
    <property type="match status" value="1"/>
</dbReference>
<keyword evidence="5 9" id="KW-1133">Transmembrane helix</keyword>
<comment type="similarity">
    <text evidence="2">Belongs to the MotB family.</text>
</comment>
<dbReference type="RefSeq" id="WP_101651557.1">
    <property type="nucleotide sequence ID" value="NZ_PGVE01000095.1"/>
</dbReference>
<reference evidence="11 12" key="1">
    <citation type="submission" date="2017-11" db="EMBL/GenBank/DDBJ databases">
        <title>Comparitive Functional Genomics of Dry Heat Resistant strains isolated from the Viking Spacecraft.</title>
        <authorList>
            <person name="Seuylemezian A."/>
            <person name="Cooper K."/>
            <person name="Vaishampayan P."/>
        </authorList>
    </citation>
    <scope>NUCLEOTIDE SEQUENCE [LARGE SCALE GENOMIC DNA]</scope>
    <source>
        <strain evidence="11 12">V32-6</strain>
    </source>
</reference>
<feature type="coiled-coil region" evidence="8">
    <location>
        <begin position="79"/>
        <end position="106"/>
    </location>
</feature>
<feature type="transmembrane region" description="Helical" evidence="9">
    <location>
        <begin position="20"/>
        <end position="42"/>
    </location>
</feature>
<keyword evidence="12" id="KW-1185">Reference proteome</keyword>
<keyword evidence="6 7" id="KW-0472">Membrane</keyword>
<evidence type="ECO:0000313" key="11">
    <source>
        <dbReference type="EMBL" id="PLS01433.1"/>
    </source>
</evidence>
<dbReference type="InterPro" id="IPR025713">
    <property type="entry name" value="MotB-like_N_dom"/>
</dbReference>
<dbReference type="PANTHER" id="PTHR30329:SF21">
    <property type="entry name" value="LIPOPROTEIN YIAD-RELATED"/>
    <property type="match status" value="1"/>
</dbReference>
<protein>
    <recommendedName>
        <fullName evidence="10">OmpA-like domain-containing protein</fullName>
    </recommendedName>
</protein>
<organism evidence="11 12">
    <name type="scientific">Neobacillus cucumis</name>
    <dbReference type="NCBI Taxonomy" id="1740721"/>
    <lineage>
        <taxon>Bacteria</taxon>
        <taxon>Bacillati</taxon>
        <taxon>Bacillota</taxon>
        <taxon>Bacilli</taxon>
        <taxon>Bacillales</taxon>
        <taxon>Bacillaceae</taxon>
        <taxon>Neobacillus</taxon>
    </lineage>
</organism>
<keyword evidence="4 9" id="KW-0812">Transmembrane</keyword>
<keyword evidence="3" id="KW-1003">Cell membrane</keyword>
<evidence type="ECO:0000259" key="10">
    <source>
        <dbReference type="PROSITE" id="PS51123"/>
    </source>
</evidence>
<dbReference type="EMBL" id="PGVE01000095">
    <property type="protein sequence ID" value="PLS01433.1"/>
    <property type="molecule type" value="Genomic_DNA"/>
</dbReference>
<evidence type="ECO:0000256" key="3">
    <source>
        <dbReference type="ARBA" id="ARBA00022475"/>
    </source>
</evidence>
<evidence type="ECO:0000256" key="2">
    <source>
        <dbReference type="ARBA" id="ARBA00008914"/>
    </source>
</evidence>
<comment type="subcellular location">
    <subcellularLocation>
        <location evidence="1">Cell membrane</location>
        <topology evidence="1">Single-pass membrane protein</topology>
    </subcellularLocation>
</comment>
<comment type="caution">
    <text evidence="11">The sequence shown here is derived from an EMBL/GenBank/DDBJ whole genome shotgun (WGS) entry which is preliminary data.</text>
</comment>
<dbReference type="InterPro" id="IPR036737">
    <property type="entry name" value="OmpA-like_sf"/>
</dbReference>
<feature type="domain" description="OmpA-like" evidence="10">
    <location>
        <begin position="118"/>
        <end position="239"/>
    </location>
</feature>
<dbReference type="PRINTS" id="PR01023">
    <property type="entry name" value="NAFLGMOTY"/>
</dbReference>
<dbReference type="Proteomes" id="UP000234950">
    <property type="component" value="Unassembled WGS sequence"/>
</dbReference>
<proteinExistence type="inferred from homology"/>
<dbReference type="OrthoDB" id="9815217at2"/>
<dbReference type="PROSITE" id="PS51123">
    <property type="entry name" value="OMPA_2"/>
    <property type="match status" value="1"/>
</dbReference>
<sequence length="239" mass="27091">MKKRRLHNHEDEHIDESWLIPYSDLLTLLLALFIVLFASGSINNDKLQQIMISMNSALKGQGSSLIMKENAGVTKQLQNSKGEEEKQQEKEKLQNLMGQIEDYIDRRGLNKVISIKDEPKGIKLSLKDIILFESGSADLKGNSLMILNDLLDLIKQVKNPISIEGHTDNVPITGGRFKSNWELSSARALSVLYFFEEKGIPSNKLQFTGFGEQNPIYPNDTLEHRQANRRVDITILKTD</sequence>
<evidence type="ECO:0000256" key="7">
    <source>
        <dbReference type="PROSITE-ProRule" id="PRU00473"/>
    </source>
</evidence>
<dbReference type="PANTHER" id="PTHR30329">
    <property type="entry name" value="STATOR ELEMENT OF FLAGELLAR MOTOR COMPLEX"/>
    <property type="match status" value="1"/>
</dbReference>
<dbReference type="CDD" id="cd07185">
    <property type="entry name" value="OmpA_C-like"/>
    <property type="match status" value="1"/>
</dbReference>
<gene>
    <name evidence="11" type="ORF">CVD27_25040</name>
</gene>
<dbReference type="InterPro" id="IPR050330">
    <property type="entry name" value="Bact_OuterMem_StrucFunc"/>
</dbReference>
<accession>A0A2N5H7D8</accession>
<dbReference type="AlphaFoldDB" id="A0A2N5H7D8"/>
<keyword evidence="8" id="KW-0175">Coiled coil</keyword>
<dbReference type="Gene3D" id="3.30.1330.60">
    <property type="entry name" value="OmpA-like domain"/>
    <property type="match status" value="1"/>
</dbReference>
<evidence type="ECO:0000256" key="4">
    <source>
        <dbReference type="ARBA" id="ARBA00022692"/>
    </source>
</evidence>
<dbReference type="InterPro" id="IPR006665">
    <property type="entry name" value="OmpA-like"/>
</dbReference>